<sequence length="234" mass="26574">MEASTSSGHRLCPTEGPSSNSALDDIRGGFDRASQRIRSLEGSLRFDSVFDNREGRILDPQGPFLQRWNKKFIISCVFSLAWDPLFFYIPVIDRKNKCLKFDATWEILACVLRTVSDLVYLLHIIIQFRTGFIAPTSFVYGRGTLNKDPVAIARRYLLSYFFVDVLAVLPLPQGSLASNGLLKTVVFSQYAPRLFRIYPLYKEVTRTSGIITETAWASAAFNLFLYMLASHYET</sequence>
<evidence type="ECO:0000256" key="1">
    <source>
        <dbReference type="ARBA" id="ARBA00023303"/>
    </source>
</evidence>
<dbReference type="Proteomes" id="UP001153076">
    <property type="component" value="Unassembled WGS sequence"/>
</dbReference>
<organism evidence="3 4">
    <name type="scientific">Carnegiea gigantea</name>
    <dbReference type="NCBI Taxonomy" id="171969"/>
    <lineage>
        <taxon>Eukaryota</taxon>
        <taxon>Viridiplantae</taxon>
        <taxon>Streptophyta</taxon>
        <taxon>Embryophyta</taxon>
        <taxon>Tracheophyta</taxon>
        <taxon>Spermatophyta</taxon>
        <taxon>Magnoliopsida</taxon>
        <taxon>eudicotyledons</taxon>
        <taxon>Gunneridae</taxon>
        <taxon>Pentapetalae</taxon>
        <taxon>Caryophyllales</taxon>
        <taxon>Cactineae</taxon>
        <taxon>Cactaceae</taxon>
        <taxon>Cactoideae</taxon>
        <taxon>Echinocereeae</taxon>
        <taxon>Carnegiea</taxon>
    </lineage>
</organism>
<proteinExistence type="predicted"/>
<keyword evidence="4" id="KW-1185">Reference proteome</keyword>
<dbReference type="PANTHER" id="PTHR45651:SF5">
    <property type="entry name" value="CYCLIC NUCLEOTIDE-GATED ION CHANNEL 1"/>
    <property type="match status" value="1"/>
</dbReference>
<keyword evidence="1" id="KW-0407">Ion channel</keyword>
<dbReference type="GO" id="GO:0034220">
    <property type="term" value="P:monoatomic ion transmembrane transport"/>
    <property type="evidence" value="ECO:0007669"/>
    <property type="project" value="UniProtKB-KW"/>
</dbReference>
<dbReference type="GO" id="GO:0016020">
    <property type="term" value="C:membrane"/>
    <property type="evidence" value="ECO:0007669"/>
    <property type="project" value="UniProtKB-SubCell"/>
</dbReference>
<keyword evidence="1" id="KW-0406">Ion transport</keyword>
<dbReference type="SUPFAM" id="SSF81324">
    <property type="entry name" value="Voltage-gated potassium channels"/>
    <property type="match status" value="1"/>
</dbReference>
<evidence type="ECO:0000313" key="4">
    <source>
        <dbReference type="Proteomes" id="UP001153076"/>
    </source>
</evidence>
<keyword evidence="1" id="KW-0813">Transport</keyword>
<comment type="caution">
    <text evidence="3">The sequence shown here is derived from an EMBL/GenBank/DDBJ whole genome shotgun (WGS) entry which is preliminary data.</text>
</comment>
<evidence type="ECO:0000256" key="2">
    <source>
        <dbReference type="SAM" id="MobiDB-lite"/>
    </source>
</evidence>
<dbReference type="EMBL" id="JAKOGI010000186">
    <property type="protein sequence ID" value="KAJ8440660.1"/>
    <property type="molecule type" value="Genomic_DNA"/>
</dbReference>
<dbReference type="PANTHER" id="PTHR45651">
    <property type="entry name" value="CYCLIC NUCLEOTIDE-GATED ION CHANNEL 15-RELATED-RELATED"/>
    <property type="match status" value="1"/>
</dbReference>
<gene>
    <name evidence="3" type="ORF">Cgig2_031077</name>
</gene>
<evidence type="ECO:0000313" key="3">
    <source>
        <dbReference type="EMBL" id="KAJ8440660.1"/>
    </source>
</evidence>
<evidence type="ECO:0008006" key="5">
    <source>
        <dbReference type="Google" id="ProtNLM"/>
    </source>
</evidence>
<reference evidence="3" key="1">
    <citation type="submission" date="2022-04" db="EMBL/GenBank/DDBJ databases">
        <title>Carnegiea gigantea Genome sequencing and assembly v2.</title>
        <authorList>
            <person name="Copetti D."/>
            <person name="Sanderson M.J."/>
            <person name="Burquez A."/>
            <person name="Wojciechowski M.F."/>
        </authorList>
    </citation>
    <scope>NUCLEOTIDE SEQUENCE</scope>
    <source>
        <strain evidence="3">SGP5-SGP5p</strain>
        <tissue evidence="3">Aerial part</tissue>
    </source>
</reference>
<accession>A0A9Q1KBY1</accession>
<name>A0A9Q1KBY1_9CARY</name>
<dbReference type="AlphaFoldDB" id="A0A9Q1KBY1"/>
<protein>
    <recommendedName>
        <fullName evidence="5">Ion transport domain-containing protein</fullName>
    </recommendedName>
</protein>
<dbReference type="OrthoDB" id="421226at2759"/>
<feature type="region of interest" description="Disordered" evidence="2">
    <location>
        <begin position="1"/>
        <end position="23"/>
    </location>
</feature>